<proteinExistence type="predicted"/>
<feature type="chain" id="PRO_5045362701" evidence="1">
    <location>
        <begin position="24"/>
        <end position="201"/>
    </location>
</feature>
<dbReference type="Proteomes" id="UP000815677">
    <property type="component" value="Unassembled WGS sequence"/>
</dbReference>
<evidence type="ECO:0000313" key="2">
    <source>
        <dbReference type="EMBL" id="GAT53055.1"/>
    </source>
</evidence>
<gene>
    <name evidence="2" type="ORF">MCHLO_10055</name>
</gene>
<organism evidence="2 3">
    <name type="scientific">Mycena chlorophos</name>
    <name type="common">Agaric fungus</name>
    <name type="synonym">Agaricus chlorophos</name>
    <dbReference type="NCBI Taxonomy" id="658473"/>
    <lineage>
        <taxon>Eukaryota</taxon>
        <taxon>Fungi</taxon>
        <taxon>Dikarya</taxon>
        <taxon>Basidiomycota</taxon>
        <taxon>Agaricomycotina</taxon>
        <taxon>Agaricomycetes</taxon>
        <taxon>Agaricomycetidae</taxon>
        <taxon>Agaricales</taxon>
        <taxon>Marasmiineae</taxon>
        <taxon>Mycenaceae</taxon>
        <taxon>Mycena</taxon>
    </lineage>
</organism>
<reference evidence="2" key="1">
    <citation type="submission" date="2014-09" db="EMBL/GenBank/DDBJ databases">
        <title>Genome sequence of the luminous mushroom Mycena chlorophos for searching fungal bioluminescence genes.</title>
        <authorList>
            <person name="Tanaka Y."/>
            <person name="Kasuga D."/>
            <person name="Oba Y."/>
            <person name="Hase S."/>
            <person name="Sato K."/>
            <person name="Oba Y."/>
            <person name="Sakakibara Y."/>
        </authorList>
    </citation>
    <scope>NUCLEOTIDE SEQUENCE</scope>
</reference>
<evidence type="ECO:0000313" key="3">
    <source>
        <dbReference type="Proteomes" id="UP000815677"/>
    </source>
</evidence>
<protein>
    <submittedName>
        <fullName evidence="2">Uncharacterized protein</fullName>
    </submittedName>
</protein>
<feature type="signal peptide" evidence="1">
    <location>
        <begin position="1"/>
        <end position="23"/>
    </location>
</feature>
<keyword evidence="3" id="KW-1185">Reference proteome</keyword>
<sequence>MLQLSSKIFLSLLIPAQPVLVNAHSGHESVSPCSDAVVLDRRTIQVGDNQVLLSGLSCPTGTTHRDRAQAQAKSNLATRTTRDVCGEPCTNLLCFTSGSFPAASDCAIIADALTILSTNLGPTYQLNATNGYYKQLVFGTCLTYIGVSAEEDTEGCWSDWITVINDISDECNTPARGRYGACTSFPPDLSYADFSMGLGHS</sequence>
<keyword evidence="1" id="KW-0732">Signal</keyword>
<name>A0ABQ0LPR4_MYCCL</name>
<accession>A0ABQ0LPR4</accession>
<evidence type="ECO:0000256" key="1">
    <source>
        <dbReference type="SAM" id="SignalP"/>
    </source>
</evidence>
<dbReference type="EMBL" id="DF848075">
    <property type="protein sequence ID" value="GAT53055.1"/>
    <property type="molecule type" value="Genomic_DNA"/>
</dbReference>